<dbReference type="Gene3D" id="2.130.10.10">
    <property type="entry name" value="YVTN repeat-like/Quinoprotein amine dehydrogenase"/>
    <property type="match status" value="3"/>
</dbReference>
<evidence type="ECO:0000313" key="8">
    <source>
        <dbReference type="Proteomes" id="UP001146120"/>
    </source>
</evidence>
<dbReference type="InterPro" id="IPR020472">
    <property type="entry name" value="WD40_PAC1"/>
</dbReference>
<dbReference type="GO" id="GO:0032483">
    <property type="term" value="P:regulation of Rab protein signal transduction"/>
    <property type="evidence" value="ECO:0007669"/>
    <property type="project" value="TreeGrafter"/>
</dbReference>
<keyword evidence="1 3" id="KW-0853">WD repeat</keyword>
<dbReference type="PROSITE" id="PS50294">
    <property type="entry name" value="WD_REPEATS_REGION"/>
    <property type="match status" value="6"/>
</dbReference>
<dbReference type="Pfam" id="PF00168">
    <property type="entry name" value="C2"/>
    <property type="match status" value="1"/>
</dbReference>
<dbReference type="InterPro" id="IPR043153">
    <property type="entry name" value="DENN_C"/>
</dbReference>
<evidence type="ECO:0000256" key="1">
    <source>
        <dbReference type="ARBA" id="ARBA00022574"/>
    </source>
</evidence>
<dbReference type="PROSITE" id="PS50211">
    <property type="entry name" value="DENN"/>
    <property type="match status" value="1"/>
</dbReference>
<dbReference type="InterPro" id="IPR001194">
    <property type="entry name" value="cDENN_dom"/>
</dbReference>
<dbReference type="SMART" id="SM00320">
    <property type="entry name" value="WD40"/>
    <property type="match status" value="8"/>
</dbReference>
<dbReference type="InterPro" id="IPR051696">
    <property type="entry name" value="DENN_Domain_GEFs"/>
</dbReference>
<dbReference type="Pfam" id="PF02141">
    <property type="entry name" value="DENN"/>
    <property type="match status" value="1"/>
</dbReference>
<dbReference type="InterPro" id="IPR035892">
    <property type="entry name" value="C2_domain_sf"/>
</dbReference>
<dbReference type="PROSITE" id="PS00678">
    <property type="entry name" value="WD_REPEATS_1"/>
    <property type="match status" value="4"/>
</dbReference>
<dbReference type="SUPFAM" id="SSF50978">
    <property type="entry name" value="WD40 repeat-like"/>
    <property type="match status" value="2"/>
</dbReference>
<feature type="compositionally biased region" description="Low complexity" evidence="4">
    <location>
        <begin position="1190"/>
        <end position="1212"/>
    </location>
</feature>
<feature type="repeat" description="WD" evidence="3">
    <location>
        <begin position="1321"/>
        <end position="1360"/>
    </location>
</feature>
<keyword evidence="8" id="KW-1185">Reference proteome</keyword>
<comment type="caution">
    <text evidence="7">The sequence shown here is derived from an EMBL/GenBank/DDBJ whole genome shotgun (WGS) entry which is preliminary data.</text>
</comment>
<dbReference type="PRINTS" id="PR00320">
    <property type="entry name" value="GPROTEINBRPT"/>
</dbReference>
<feature type="repeat" description="WD" evidence="3">
    <location>
        <begin position="1401"/>
        <end position="1446"/>
    </location>
</feature>
<feature type="region of interest" description="Disordered" evidence="4">
    <location>
        <begin position="1655"/>
        <end position="1686"/>
    </location>
</feature>
<evidence type="ECO:0000256" key="3">
    <source>
        <dbReference type="PROSITE-ProRule" id="PRU00221"/>
    </source>
</evidence>
<dbReference type="SUPFAM" id="SSF49562">
    <property type="entry name" value="C2 domain (Calcium/lipid-binding domain, CaLB)"/>
    <property type="match status" value="1"/>
</dbReference>
<dbReference type="CDD" id="cd00200">
    <property type="entry name" value="WD40"/>
    <property type="match status" value="1"/>
</dbReference>
<dbReference type="Proteomes" id="UP001146120">
    <property type="component" value="Unassembled WGS sequence"/>
</dbReference>
<feature type="repeat" description="WD" evidence="3">
    <location>
        <begin position="1489"/>
        <end position="1519"/>
    </location>
</feature>
<dbReference type="PANTHER" id="PTHR12296">
    <property type="entry name" value="DENN DOMAIN-CONTAINING PROTEIN 4"/>
    <property type="match status" value="1"/>
</dbReference>
<dbReference type="SMART" id="SM00799">
    <property type="entry name" value="DENN"/>
    <property type="match status" value="1"/>
</dbReference>
<evidence type="ECO:0000259" key="5">
    <source>
        <dbReference type="PROSITE" id="PS50004"/>
    </source>
</evidence>
<accession>A0AAV2YLW2</accession>
<dbReference type="InterPro" id="IPR019775">
    <property type="entry name" value="WD40_repeat_CS"/>
</dbReference>
<dbReference type="InterPro" id="IPR036322">
    <property type="entry name" value="WD40_repeat_dom_sf"/>
</dbReference>
<dbReference type="InterPro" id="IPR015943">
    <property type="entry name" value="WD40/YVTN_repeat-like_dom_sf"/>
</dbReference>
<dbReference type="Pfam" id="PF00400">
    <property type="entry name" value="WD40"/>
    <property type="match status" value="7"/>
</dbReference>
<dbReference type="InterPro" id="IPR000008">
    <property type="entry name" value="C2_dom"/>
</dbReference>
<evidence type="ECO:0000259" key="6">
    <source>
        <dbReference type="PROSITE" id="PS50211"/>
    </source>
</evidence>
<dbReference type="GO" id="GO:0031410">
    <property type="term" value="C:cytoplasmic vesicle"/>
    <property type="evidence" value="ECO:0007669"/>
    <property type="project" value="TreeGrafter"/>
</dbReference>
<dbReference type="PROSITE" id="PS50004">
    <property type="entry name" value="C2"/>
    <property type="match status" value="1"/>
</dbReference>
<dbReference type="InterPro" id="IPR037516">
    <property type="entry name" value="Tripartite_DENN"/>
</dbReference>
<dbReference type="SMART" id="SM00800">
    <property type="entry name" value="uDENN"/>
    <property type="match status" value="1"/>
</dbReference>
<gene>
    <name evidence="7" type="ORF">N0F65_004196</name>
</gene>
<dbReference type="EMBL" id="DAKRPA010000270">
    <property type="protein sequence ID" value="DAZ94084.1"/>
    <property type="molecule type" value="Genomic_DNA"/>
</dbReference>
<feature type="domain" description="UDENN" evidence="6">
    <location>
        <begin position="281"/>
        <end position="746"/>
    </location>
</feature>
<feature type="domain" description="C2" evidence="5">
    <location>
        <begin position="34"/>
        <end position="201"/>
    </location>
</feature>
<dbReference type="Gene3D" id="3.40.50.11500">
    <property type="match status" value="1"/>
</dbReference>
<keyword evidence="2" id="KW-0677">Repeat</keyword>
<dbReference type="Gene3D" id="3.30.450.200">
    <property type="match status" value="1"/>
</dbReference>
<feature type="region of interest" description="Disordered" evidence="4">
    <location>
        <begin position="811"/>
        <end position="836"/>
    </location>
</feature>
<reference evidence="7" key="1">
    <citation type="submission" date="2022-11" db="EMBL/GenBank/DDBJ databases">
        <authorList>
            <person name="Morgan W.R."/>
            <person name="Tartar A."/>
        </authorList>
    </citation>
    <scope>NUCLEOTIDE SEQUENCE</scope>
    <source>
        <strain evidence="7">ARSEF 373</strain>
    </source>
</reference>
<feature type="repeat" description="WD" evidence="3">
    <location>
        <begin position="1617"/>
        <end position="1656"/>
    </location>
</feature>
<evidence type="ECO:0000256" key="2">
    <source>
        <dbReference type="ARBA" id="ARBA00022737"/>
    </source>
</evidence>
<feature type="repeat" description="WD" evidence="3">
    <location>
        <begin position="1577"/>
        <end position="1616"/>
    </location>
</feature>
<feature type="compositionally biased region" description="Basic and acidic residues" evidence="4">
    <location>
        <begin position="1215"/>
        <end position="1231"/>
    </location>
</feature>
<sequence length="1686" mass="184986">MSTAHVPATAAAALSPTVANAKFLELSPMTAALAYATVQVAKQTHEVHAGALRIRVVQVTDLPLQTGPDPTSFTSWLRYSGRRPSAGLTAKTPTSYAVTSASGKESPVPSTICVLLRVNNGAPLSTESVRGAEAVEWNEEFFIDHVTTSEELKLYCIDRAKNEPHSTLPLRDDVAACPGFIGKVCVPLSRLPEGEEIEQWYPLVPKESYLSLRAALRVSLCFLPQGNRTASRSRADSAQLRRLNIDSSNGTASPITRLHLEIPLSPMTQSPPVPISTGVVDYVIVVGPCRAEGDRAGHENALLFRYPLTDRPQFPLPTKIEWFCFPAGYEECRQRQRPPSRLFSFLLVGGTDGLSRCYAVCFVFYHRLAQATSEQDDPDATVWQASCICLLTRVPLMQEMTHCLLHVAHSWLSKEEGSNKGKTEWLLAKLCNGVLLPIRGVLGVRFRVGKNEMSLLLPATSSIYGSHLGRLSVGSQRSSQFGKFSPTKSPSTNFINIQQGFQPLVYSLAPIFEVFDVKTVIHLVALVLCEYRILIHSTQLSLLCPVAEGLCALMYPFRWQHPYVPILPRVLSEYLQAPLPYILGVHSSWLNTLLDSGRPEHLVLVDVDRGVLQLHEAGGPVLPLKFTKGLHRRVQRILYPQLFDSSVAEPNDQFDSEPAHLRRNLQWDEQKEKLVRVEFVCFLTAILMGYRDCLFFVNQKLPVFNKRRFFATAALDNEVTPLVTRLFCTQAFQAFLENHSSTELSVFHSVYLTFSRGKELEWPTSMPWLSIAHHGSVRASFLDTDEKCEVTSSRALTPVFVMPEFDEDLRSSGRLSEGCENEHAEDEESDEADEHLSASALGCEVELLLDNCAATTQTLSLDSTELDTATATVLSRTIEYTQVAESMGVDPRVFEENVDLFLHPHQANHQQLMQHTNGQVAAMAAAASGPMRNLSSEEERIEQILHKCLTSVFTSDDALTSEDIQMCEARFKYQYARELFVLILMQPGHQYVEATSSSSGGGGGGGSNWYNPKGSGSCIGDTGFSVLVRLSSSLMDQCATHEDFTNARGVLQVASQYYHFVEDKHSGIGFAKKEYLLSVLKSRAICRSLDMWQHAFSREIDAALSADPTACDEANPNSVTDELFFSLIGSLVYDMLAVEVPVAKVQAFVLVMCSTYQKGKELLDTLKQLVDNVNRALDLSKDSRLSPPKTSNGSTSSIASQASTASTSSSSAPLKARDSPPSRQYDLDTVIRRKMSSHDPLPPPLPLNSKSRGMESQDDGNLNTPRFRHRLGSTSLPSSVLCNQSVPILSMAIFQGRVACGLADSTVTVVDTYAGDKRVRLVGHQEAVVGVQLRNNTLISGSRDHTLRAWDLRATTKKRHLFSFFSGSGTMSETQHSGLLANDVSATDIDAPCVARKSVVLRGHTAPITCVEIGRQLSTERALVASGSVDTTIRLWDTNRESSLAILGNGNGTVSCVRFLALYDYLITGCREHTLKIWDLSVSKLRTNILAHRGAIRDIQITGDRLVTAGNDRIVKVWDAKFRSGQSYIHGLRDHGGPVQCVSLGGPADPNICTGSADGVVRVWDLRYVSKGPRLTLSGHHGQITCLQRDFTKVVSGSEDGTVRIWDMHSGVCMKDMKAHMSGVTCLALRDAYLYSASWDGSVRLWDLDAVNTSSSGGSSNGTSATNNANVTAGTNGGANGRTLRI</sequence>
<dbReference type="PROSITE" id="PS50082">
    <property type="entry name" value="WD_REPEATS_2"/>
    <property type="match status" value="7"/>
</dbReference>
<feature type="compositionally biased region" description="Acidic residues" evidence="4">
    <location>
        <begin position="823"/>
        <end position="833"/>
    </location>
</feature>
<dbReference type="SMART" id="SM00239">
    <property type="entry name" value="C2"/>
    <property type="match status" value="1"/>
</dbReference>
<dbReference type="Gene3D" id="2.60.40.150">
    <property type="entry name" value="C2 domain"/>
    <property type="match status" value="1"/>
</dbReference>
<feature type="repeat" description="WD" evidence="3">
    <location>
        <begin position="1447"/>
        <end position="1488"/>
    </location>
</feature>
<dbReference type="Pfam" id="PF03456">
    <property type="entry name" value="uDENN"/>
    <property type="match status" value="1"/>
</dbReference>
<proteinExistence type="predicted"/>
<evidence type="ECO:0000313" key="7">
    <source>
        <dbReference type="EMBL" id="DAZ94084.1"/>
    </source>
</evidence>
<reference evidence="7" key="2">
    <citation type="journal article" date="2023" name="Microbiol Resour">
        <title>Decontamination and Annotation of the Draft Genome Sequence of the Oomycete Lagenidium giganteum ARSEF 373.</title>
        <authorList>
            <person name="Morgan W.R."/>
            <person name="Tartar A."/>
        </authorList>
    </citation>
    <scope>NUCLEOTIDE SEQUENCE</scope>
    <source>
        <strain evidence="7">ARSEF 373</strain>
    </source>
</reference>
<dbReference type="InterPro" id="IPR001680">
    <property type="entry name" value="WD40_rpt"/>
</dbReference>
<protein>
    <submittedName>
        <fullName evidence="7">Uncharacterized protein</fullName>
    </submittedName>
</protein>
<feature type="repeat" description="WD" evidence="3">
    <location>
        <begin position="1532"/>
        <end position="1567"/>
    </location>
</feature>
<feature type="region of interest" description="Disordered" evidence="4">
    <location>
        <begin position="1180"/>
        <end position="1261"/>
    </location>
</feature>
<evidence type="ECO:0000256" key="4">
    <source>
        <dbReference type="SAM" id="MobiDB-lite"/>
    </source>
</evidence>
<organism evidence="7 8">
    <name type="scientific">Lagenidium giganteum</name>
    <dbReference type="NCBI Taxonomy" id="4803"/>
    <lineage>
        <taxon>Eukaryota</taxon>
        <taxon>Sar</taxon>
        <taxon>Stramenopiles</taxon>
        <taxon>Oomycota</taxon>
        <taxon>Peronosporomycetes</taxon>
        <taxon>Pythiales</taxon>
        <taxon>Pythiaceae</taxon>
    </lineage>
</organism>
<dbReference type="PANTHER" id="PTHR12296:SF21">
    <property type="entry name" value="DENN DOMAIN-CONTAINING PROTEIN 3"/>
    <property type="match status" value="1"/>
</dbReference>
<name>A0AAV2YLW2_9STRA</name>
<dbReference type="InterPro" id="IPR005113">
    <property type="entry name" value="uDENN_dom"/>
</dbReference>
<feature type="compositionally biased region" description="Low complexity" evidence="4">
    <location>
        <begin position="1655"/>
        <end position="1674"/>
    </location>
</feature>